<evidence type="ECO:0000256" key="1">
    <source>
        <dbReference type="SAM" id="Phobius"/>
    </source>
</evidence>
<sequence>MNYLGYGGISLGTILAIVISFNVNKSILWAIIHGFFGWFYIVYYLLFRK</sequence>
<keyword evidence="1" id="KW-0472">Membrane</keyword>
<feature type="transmembrane region" description="Helical" evidence="1">
    <location>
        <begin position="27"/>
        <end position="47"/>
    </location>
</feature>
<dbReference type="PATRIC" id="fig|1359196.3.peg.853"/>
<evidence type="ECO:0000313" key="2">
    <source>
        <dbReference type="EMBL" id="KJV58495.1"/>
    </source>
</evidence>
<keyword evidence="1" id="KW-1133">Transmembrane helix</keyword>
<feature type="transmembrane region" description="Helical" evidence="1">
    <location>
        <begin position="5"/>
        <end position="21"/>
    </location>
</feature>
<reference evidence="2 3" key="1">
    <citation type="submission" date="2015-01" db="EMBL/GenBank/DDBJ databases">
        <title>Genome Sequencing of Rickettsiales.</title>
        <authorList>
            <person name="Daugherty S.C."/>
            <person name="Su Q."/>
            <person name="Abolude K."/>
            <person name="Beier-Sexton M."/>
            <person name="Carlyon J.A."/>
            <person name="Carter R."/>
            <person name="Day N.P."/>
            <person name="Dumler S.J."/>
            <person name="Dyachenko V."/>
            <person name="Godinez A."/>
            <person name="Kurtti T.J."/>
            <person name="Lichay M."/>
            <person name="Mullins K.E."/>
            <person name="Ott S."/>
            <person name="Pappas-Brown V."/>
            <person name="Paris D.H."/>
            <person name="Patel P."/>
            <person name="Richards A.L."/>
            <person name="Sadzewicz L."/>
            <person name="Sears K."/>
            <person name="Seidman D."/>
            <person name="Sengamalay N."/>
            <person name="Stenos J."/>
            <person name="Tallon L.J."/>
            <person name="Vincent G."/>
            <person name="Fraser C.M."/>
            <person name="Munderloh U."/>
            <person name="Dunning-Hotopp J.C."/>
        </authorList>
    </citation>
    <scope>NUCLEOTIDE SEQUENCE [LARGE SCALE GENOMIC DNA]</scope>
    <source>
        <strain evidence="2 3">Pedreira</strain>
    </source>
</reference>
<organism evidence="2 3">
    <name type="scientific">Rickettsia felis str. Pedreira</name>
    <dbReference type="NCBI Taxonomy" id="1359196"/>
    <lineage>
        <taxon>Bacteria</taxon>
        <taxon>Pseudomonadati</taxon>
        <taxon>Pseudomonadota</taxon>
        <taxon>Alphaproteobacteria</taxon>
        <taxon>Rickettsiales</taxon>
        <taxon>Rickettsiaceae</taxon>
        <taxon>Rickettsieae</taxon>
        <taxon>Rickettsia</taxon>
        <taxon>spotted fever group</taxon>
    </lineage>
</organism>
<evidence type="ECO:0000313" key="3">
    <source>
        <dbReference type="Proteomes" id="UP000033475"/>
    </source>
</evidence>
<dbReference type="AlphaFoldDB" id="A0A0F3MRX8"/>
<proteinExistence type="predicted"/>
<dbReference type="Proteomes" id="UP000033475">
    <property type="component" value="Unassembled WGS sequence"/>
</dbReference>
<gene>
    <name evidence="2" type="ORF">RFEPED_0880</name>
</gene>
<protein>
    <submittedName>
        <fullName evidence="2">Putative membrane protein</fullName>
    </submittedName>
</protein>
<accession>A0A0F3MRX8</accession>
<dbReference type="EMBL" id="LANQ01000001">
    <property type="protein sequence ID" value="KJV58495.1"/>
    <property type="molecule type" value="Genomic_DNA"/>
</dbReference>
<name>A0A0F3MRX8_RICFI</name>
<keyword evidence="1" id="KW-0812">Transmembrane</keyword>
<comment type="caution">
    <text evidence="2">The sequence shown here is derived from an EMBL/GenBank/DDBJ whole genome shotgun (WGS) entry which is preliminary data.</text>
</comment>